<dbReference type="Proteomes" id="UP000400924">
    <property type="component" value="Unassembled WGS sequence"/>
</dbReference>
<evidence type="ECO:0000313" key="2">
    <source>
        <dbReference type="EMBL" id="MPY64724.1"/>
    </source>
</evidence>
<protein>
    <submittedName>
        <fullName evidence="2">Uncharacterized protein</fullName>
    </submittedName>
</protein>
<keyword evidence="3" id="KW-1185">Reference proteome</keyword>
<organism evidence="2 3">
    <name type="scientific">Streptomyces spongiae</name>
    <dbReference type="NCBI Taxonomy" id="565072"/>
    <lineage>
        <taxon>Bacteria</taxon>
        <taxon>Bacillati</taxon>
        <taxon>Actinomycetota</taxon>
        <taxon>Actinomycetes</taxon>
        <taxon>Kitasatosporales</taxon>
        <taxon>Streptomycetaceae</taxon>
        <taxon>Streptomyces</taxon>
    </lineage>
</organism>
<proteinExistence type="predicted"/>
<name>A0A5N8XZE5_9ACTN</name>
<reference evidence="2 3" key="1">
    <citation type="submission" date="2019-07" db="EMBL/GenBank/DDBJ databases">
        <title>New species of Amycolatopsis and Streptomyces.</title>
        <authorList>
            <person name="Duangmal K."/>
            <person name="Teo W.F.A."/>
            <person name="Lipun K."/>
        </authorList>
    </citation>
    <scope>NUCLEOTIDE SEQUENCE [LARGE SCALE GENOMIC DNA]</scope>
    <source>
        <strain evidence="2 3">NBRC 106415</strain>
    </source>
</reference>
<dbReference type="RefSeq" id="WP_152778281.1">
    <property type="nucleotide sequence ID" value="NZ_VJZC01000908.1"/>
</dbReference>
<accession>A0A5N8XZE5</accession>
<evidence type="ECO:0000313" key="3">
    <source>
        <dbReference type="Proteomes" id="UP000400924"/>
    </source>
</evidence>
<dbReference type="AlphaFoldDB" id="A0A5N8XZE5"/>
<dbReference type="EMBL" id="VJZC01000908">
    <property type="protein sequence ID" value="MPY64724.1"/>
    <property type="molecule type" value="Genomic_DNA"/>
</dbReference>
<sequence length="204" mass="22848">MTPSWRSIPMPSDVAQLPRNSAGRPVPGNIAWYEADDDGSLLVAQDHEWGGHLTCQCTPGRGTPRFGEQCPVRQREFMLQRKCGLCTRPIDPTAQLVFIGETNARYYLEPPLHEPCAAYALQVCPVLHENGERTEVALTQSYALAEDRITDMTDERALRRSTFPFGHPFAPYLGILEFFLAVPHDPERPLAPVWLAERAPQLPA</sequence>
<gene>
    <name evidence="2" type="ORF">FNH08_48530</name>
</gene>
<evidence type="ECO:0000256" key="1">
    <source>
        <dbReference type="SAM" id="MobiDB-lite"/>
    </source>
</evidence>
<feature type="region of interest" description="Disordered" evidence="1">
    <location>
        <begin position="1"/>
        <end position="22"/>
    </location>
</feature>
<comment type="caution">
    <text evidence="2">The sequence shown here is derived from an EMBL/GenBank/DDBJ whole genome shotgun (WGS) entry which is preliminary data.</text>
</comment>
<dbReference type="OrthoDB" id="3211048at2"/>